<dbReference type="InterPro" id="IPR016024">
    <property type="entry name" value="ARM-type_fold"/>
</dbReference>
<dbReference type="Pfam" id="PF10075">
    <property type="entry name" value="CSN8_PSD8_EIF3K"/>
    <property type="match status" value="1"/>
</dbReference>
<dbReference type="InterPro" id="IPR050151">
    <property type="entry name" value="Class-I_Pyr_Nuc-Dis_Oxidored"/>
</dbReference>
<dbReference type="GO" id="GO:0008541">
    <property type="term" value="C:proteasome regulatory particle, lid subcomplex"/>
    <property type="evidence" value="ECO:0007669"/>
    <property type="project" value="UniProtKB-ARBA"/>
</dbReference>
<feature type="region of interest" description="Disordered" evidence="17">
    <location>
        <begin position="1"/>
        <end position="289"/>
    </location>
</feature>
<dbReference type="GO" id="GO:0003743">
    <property type="term" value="F:translation initiation factor activity"/>
    <property type="evidence" value="ECO:0007669"/>
    <property type="project" value="UniProtKB-KW"/>
</dbReference>
<dbReference type="NCBIfam" id="TIGR01350">
    <property type="entry name" value="lipoamide_DH"/>
    <property type="match status" value="1"/>
</dbReference>
<feature type="compositionally biased region" description="Polar residues" evidence="17">
    <location>
        <begin position="1519"/>
        <end position="1535"/>
    </location>
</feature>
<dbReference type="InterPro" id="IPR023753">
    <property type="entry name" value="FAD/NAD-binding_dom"/>
</dbReference>
<dbReference type="Gene3D" id="1.25.40.990">
    <property type="match status" value="1"/>
</dbReference>
<feature type="region of interest" description="Disordered" evidence="17">
    <location>
        <begin position="1642"/>
        <end position="1728"/>
    </location>
</feature>
<evidence type="ECO:0000256" key="7">
    <source>
        <dbReference type="ARBA" id="ARBA00022630"/>
    </source>
</evidence>
<evidence type="ECO:0000256" key="15">
    <source>
        <dbReference type="ARBA" id="ARBA00023284"/>
    </source>
</evidence>
<dbReference type="GO" id="GO:0005759">
    <property type="term" value="C:mitochondrial matrix"/>
    <property type="evidence" value="ECO:0007669"/>
    <property type="project" value="UniProtKB-ARBA"/>
</dbReference>
<keyword evidence="15 16" id="KW-0676">Redox-active center</keyword>
<dbReference type="InterPro" id="IPR003890">
    <property type="entry name" value="MIF4G-like_typ-3"/>
</dbReference>
<dbReference type="EC" id="1.8.1.4" evidence="4 16"/>
<comment type="subcellular location">
    <subcellularLocation>
        <location evidence="1">Nucleus</location>
    </subcellularLocation>
</comment>
<keyword evidence="11 16" id="KW-0560">Oxidoreductase</keyword>
<dbReference type="GO" id="GO:0006103">
    <property type="term" value="P:2-oxoglutarate metabolic process"/>
    <property type="evidence" value="ECO:0007669"/>
    <property type="project" value="TreeGrafter"/>
</dbReference>
<feature type="compositionally biased region" description="Acidic residues" evidence="17">
    <location>
        <begin position="223"/>
        <end position="259"/>
    </location>
</feature>
<feature type="domain" description="MI" evidence="19">
    <location>
        <begin position="606"/>
        <end position="739"/>
    </location>
</feature>
<reference evidence="21" key="1">
    <citation type="submission" date="2018-05" db="EMBL/GenBank/DDBJ databases">
        <title>Draft genome sequence of Stemphylium lycopersici strain CIDEFI 213.</title>
        <authorList>
            <person name="Medina R."/>
            <person name="Franco M.E.E."/>
            <person name="Lucentini C.G."/>
            <person name="Saparrat M.C.N."/>
            <person name="Balatti P.A."/>
        </authorList>
    </citation>
    <scope>NUCLEOTIDE SEQUENCE [LARGE SCALE GENOMIC DNA]</scope>
    <source>
        <strain evidence="21">CIDEFI 213</strain>
    </source>
</reference>
<sequence length="2195" mass="242981">MRTAFGGPKLPVELRNQFDPANNKRRNGPRNGPPNRKDKRKADRIEKKRQNKQVRKPAPTHPHNGRGPRRGPVEDDDDDEEEEEIDWDNIESDATPPPIEKKEPQKPLKGILKAKPSAPEEASPPPAKLSRAARDKLAQDDAEIAALEKRLGVRGKKKSKGADDGLDDIFGDLGDFSDEEDAQPTKRKRDEDDDWLASKRRKALGQKTSEEEDSDSEGSGSGDDLDLEDMGFDDEDETEDEEEDDEGGFDSEDDMEDIQPEQPTVRENPYVAPVAPNTQPTKYIPPALRAPPSSDAEALLRLKRQIQGLFNRLSEANILSILRDIENIYQNNPRGYVNTTLIDLLVGMLSDPTALLDTFLNLHAGFIAAIYKVIGPDFGAQMVERIVAEFDQHYQGNKDGVGKQTANLISVVAELYTFQVIGSNIVFDYIRFFLDELTEINTELLLRIVRAAGPQLRQDDPTSLKDIVVLLQKSVAKIGQSNLPVRTKFMIETINDLKNNKMKTGIASSAISREHTTRMKKQLGTLNSRNLKATEPLRVGLKDIRDTEKRGKWWLVGASWRNQPGNEEPAEDHKKADQALTRIDDEGDESEVDLVQLAREHRMNTDIRRAIFISIMSASDFKDAQIRLNKLNLKKSQEAEIPRVIVHCAGAEKTYNPYYTVLARKVCSDHKTRKSFQFALWDIFKSLGEKQDGADDSDDEDDDANSDTSLRKLVNQGKLYGTLIGRKAMPITSMKNLNFPYLQPKTKTFIEVLLVTTILESLKASKTKDKRDERAVREVFVEVDQAPEMIAGLQFFLKKVVGKTEIVEKAEKETVRWACKSIMDMLTKAFAAELRKKLNHISHPTPHPLTPVILAVNLTASFGCVPSFNMFRSLAPRAAQRASRPVTRSTFCASNIYFQNRLRRGYASEAEDKDLVIIGGGVAGYVAAIKAGQAGMKVTCIEKRGSLGGTCLNVGCIPSKSLLNNSHLYHQILHDTKGRGIEVGDVKLNLPAMMKAKETSVSGLTKGIEFLFKKNNVEYIKGTGAFQDEHTIAVNLTEGGETTIRGKNILIATGSEATPFPGLTIDEQKVITSTGAIALQEVPKKMTVIGGGIIGLEMASVWSRLGSEVTVVEFLGQIGGPGMDNEIAKQTQKILQKQGLKFKLNTKVTAGEVHDAGVNVSVEAAKGGKEETLDADCVLVAIGRRPYTAGLGLDNISLETDERGRLIIDQEYRTKIPHIRAIGDCTFGPMLAHKAEEEAVAAIEYIHKGHGHVNYGAIPSVMYTHPEVAWVGQSEQELKEAGIKYKTGNFPFSANSRAKTNLDTDGMVKFLADAQTDRILGIHIIGPNAGEMIAEGTLALEYGASSEDVARTCHAHPTLAEAFKEAAMATYDKADLKVWEKQFAAQNDGRKAGRDDIKANAEISQKYKEYSKLRARLSSKAAPQTPSKRTSSRSAPVDVERTPKAAPRPITTTPLKRKRQDDELSENIDQADELLSPQGPTVIGPTPQRDGIVLGLFDMLPADTPSRPRTILGDVGPNIPQTPSKKLQDAASETSLESRARGERTPLSAGKRFLLNQFVTPKKRRLDEEGTPSSTLRGLATPAFLRRDNVLGAIDEEDESTPRPAPWKRRGLGRSLSSMIQAMRKDEDDKFDEEADIMRELEMEEEGITVPKKPRAPRPLVADSQAPMPLGPDRGLESEEDSEEEPELGPDGKPRRVWKKKGMKRQTRRTIMRPNIVKPKPAPTLQTHDDVGEEQAGVLETQAPADIADEFGSDFDDGSDYASDVSHTPKVRKVATKKAEETKEKPVKEGVIKTAARKIKATANANYRRLNIKGKAATGGKGRFGKRRTAQIIDSTSLRRDNMAYIRYRTFEGYDRPWRLVSSQTLSPAPPTPTVPRRKPPKLPLAATNTPTTPPAHPIPFPRPTSISSSSTIPTEKPETPQIMAEKELSTVLQQLHQTLKSHNYQQSTSLLGKAKIALLNLNALIPQEKTSRKHLQLARETLELGAIISIRLKDTESFTRYFQQLQPFYSLPESTLPKDGSNSSKVTGLYLLLLLSEGDYAGFHTLLETLEVAAAQAGGRLEADPFIQYPVRLEQALMEGSYDKVWGETKSERVPGEEFGLFTEILIGTIRKEIASCSERAYPSIPVSDAKSLLFLDSEGSVVSFAKECGWVVKDSRIYFPQQEDDYMSKDILVTSDQVIENTLGYARELETIV</sequence>
<evidence type="ECO:0000256" key="4">
    <source>
        <dbReference type="ARBA" id="ARBA00012608"/>
    </source>
</evidence>
<dbReference type="InterPro" id="IPR000717">
    <property type="entry name" value="PCI_dom"/>
</dbReference>
<dbReference type="InterPro" id="IPR003891">
    <property type="entry name" value="Initiation_fac_eIF4g_MI"/>
</dbReference>
<feature type="domain" description="PCI" evidence="18">
    <location>
        <begin position="1998"/>
        <end position="2177"/>
    </location>
</feature>
<evidence type="ECO:0000256" key="1">
    <source>
        <dbReference type="ARBA" id="ARBA00004123"/>
    </source>
</evidence>
<dbReference type="FunFam" id="3.30.390.30:FF:000001">
    <property type="entry name" value="Dihydrolipoyl dehydrogenase"/>
    <property type="match status" value="1"/>
</dbReference>
<evidence type="ECO:0000256" key="13">
    <source>
        <dbReference type="ARBA" id="ARBA00023157"/>
    </source>
</evidence>
<keyword evidence="8 16" id="KW-0274">FAD</keyword>
<feature type="compositionally biased region" description="Acidic residues" evidence="17">
    <location>
        <begin position="1678"/>
        <end position="1688"/>
    </location>
</feature>
<feature type="region of interest" description="Disordered" evidence="17">
    <location>
        <begin position="1863"/>
        <end position="1917"/>
    </location>
</feature>
<evidence type="ECO:0000256" key="14">
    <source>
        <dbReference type="ARBA" id="ARBA00023242"/>
    </source>
</evidence>
<keyword evidence="14" id="KW-0539">Nucleus</keyword>
<comment type="caution">
    <text evidence="20">The sequence shown here is derived from an EMBL/GenBank/DDBJ whole genome shotgun (WGS) entry which is preliminary data.</text>
</comment>
<dbReference type="GO" id="GO:0003723">
    <property type="term" value="F:RNA binding"/>
    <property type="evidence" value="ECO:0007669"/>
    <property type="project" value="InterPro"/>
</dbReference>
<evidence type="ECO:0000313" key="21">
    <source>
        <dbReference type="Proteomes" id="UP000249619"/>
    </source>
</evidence>
<dbReference type="Gene3D" id="3.30.390.30">
    <property type="match status" value="1"/>
</dbReference>
<feature type="compositionally biased region" description="Basic residues" evidence="17">
    <location>
        <begin position="1695"/>
        <end position="1711"/>
    </location>
</feature>
<dbReference type="InterPro" id="IPR033464">
    <property type="entry name" value="CSN8_PSD8_EIF3K"/>
</dbReference>
<dbReference type="InterPro" id="IPR016156">
    <property type="entry name" value="FAD/NAD-linked_Rdtase_dimer_sf"/>
</dbReference>
<feature type="compositionally biased region" description="Low complexity" evidence="17">
    <location>
        <begin position="107"/>
        <end position="121"/>
    </location>
</feature>
<feature type="compositionally biased region" description="Acidic residues" evidence="17">
    <location>
        <begin position="74"/>
        <end position="91"/>
    </location>
</feature>
<dbReference type="GO" id="GO:0006260">
    <property type="term" value="P:DNA replication"/>
    <property type="evidence" value="ECO:0007669"/>
    <property type="project" value="InterPro"/>
</dbReference>
<dbReference type="SUPFAM" id="SSF55424">
    <property type="entry name" value="FAD/NAD-linked reductases, dimerisation (C-terminal) domain"/>
    <property type="match status" value="1"/>
</dbReference>
<dbReference type="Pfam" id="PF11719">
    <property type="entry name" value="Drc1-Sld2"/>
    <property type="match status" value="1"/>
</dbReference>
<keyword evidence="9" id="KW-0648">Protein biosynthesis</keyword>
<proteinExistence type="inferred from homology"/>
<dbReference type="Pfam" id="PF02847">
    <property type="entry name" value="MA3"/>
    <property type="match status" value="1"/>
</dbReference>
<dbReference type="Gene3D" id="3.50.50.60">
    <property type="entry name" value="FAD/NAD(P)-binding domain"/>
    <property type="match status" value="2"/>
</dbReference>
<evidence type="ECO:0000256" key="17">
    <source>
        <dbReference type="SAM" id="MobiDB-lite"/>
    </source>
</evidence>
<keyword evidence="5" id="KW-0963">Cytoplasm</keyword>
<dbReference type="Pfam" id="PF02854">
    <property type="entry name" value="MIF4G"/>
    <property type="match status" value="1"/>
</dbReference>
<evidence type="ECO:0000256" key="10">
    <source>
        <dbReference type="ARBA" id="ARBA00022942"/>
    </source>
</evidence>
<dbReference type="PANTHER" id="PTHR22912">
    <property type="entry name" value="DISULFIDE OXIDOREDUCTASE"/>
    <property type="match status" value="1"/>
</dbReference>
<keyword evidence="7 16" id="KW-0285">Flavoprotein</keyword>
<evidence type="ECO:0000256" key="3">
    <source>
        <dbReference type="ARBA" id="ARBA00009627"/>
    </source>
</evidence>
<feature type="compositionally biased region" description="Acidic residues" evidence="17">
    <location>
        <begin position="164"/>
        <end position="182"/>
    </location>
</feature>
<dbReference type="PRINTS" id="PR00411">
    <property type="entry name" value="PNDRDTASEI"/>
</dbReference>
<feature type="compositionally biased region" description="Polar residues" evidence="17">
    <location>
        <begin position="1421"/>
        <end position="1434"/>
    </location>
</feature>
<evidence type="ECO:0000256" key="2">
    <source>
        <dbReference type="ARBA" id="ARBA00007532"/>
    </source>
</evidence>
<dbReference type="CDD" id="cd22289">
    <property type="entry name" value="RecQL4_SLD2_NTD"/>
    <property type="match status" value="1"/>
</dbReference>
<dbReference type="InterPro" id="IPR004099">
    <property type="entry name" value="Pyr_nucl-diS_OxRdtase_dimer"/>
</dbReference>
<evidence type="ECO:0000256" key="16">
    <source>
        <dbReference type="RuleBase" id="RU003692"/>
    </source>
</evidence>
<keyword evidence="12 16" id="KW-0520">NAD</keyword>
<name>A0A364N889_STELY</name>
<dbReference type="Gene3D" id="1.25.40.180">
    <property type="match status" value="1"/>
</dbReference>
<comment type="catalytic activity">
    <reaction evidence="16">
        <text>N(6)-[(R)-dihydrolipoyl]-L-lysyl-[protein] + NAD(+) = N(6)-[(R)-lipoyl]-L-lysyl-[protein] + NADH + H(+)</text>
        <dbReference type="Rhea" id="RHEA:15045"/>
        <dbReference type="Rhea" id="RHEA-COMP:10474"/>
        <dbReference type="Rhea" id="RHEA-COMP:10475"/>
        <dbReference type="ChEBI" id="CHEBI:15378"/>
        <dbReference type="ChEBI" id="CHEBI:57540"/>
        <dbReference type="ChEBI" id="CHEBI:57945"/>
        <dbReference type="ChEBI" id="CHEBI:83099"/>
        <dbReference type="ChEBI" id="CHEBI:83100"/>
        <dbReference type="EC" id="1.8.1.4"/>
    </reaction>
</comment>
<dbReference type="GO" id="GO:0050660">
    <property type="term" value="F:flavin adenine dinucleotide binding"/>
    <property type="evidence" value="ECO:0007669"/>
    <property type="project" value="InterPro"/>
</dbReference>
<dbReference type="SMART" id="SM00544">
    <property type="entry name" value="MA3"/>
    <property type="match status" value="1"/>
</dbReference>
<feature type="region of interest" description="Disordered" evidence="17">
    <location>
        <begin position="1414"/>
        <end position="1465"/>
    </location>
</feature>
<evidence type="ECO:0000259" key="19">
    <source>
        <dbReference type="PROSITE" id="PS51366"/>
    </source>
</evidence>
<dbReference type="GO" id="GO:0045254">
    <property type="term" value="C:pyruvate dehydrogenase complex"/>
    <property type="evidence" value="ECO:0007669"/>
    <property type="project" value="UniProtKB-ARBA"/>
</dbReference>
<dbReference type="GO" id="GO:0045252">
    <property type="term" value="C:oxoglutarate dehydrogenase complex"/>
    <property type="evidence" value="ECO:0007669"/>
    <property type="project" value="TreeGrafter"/>
</dbReference>
<feature type="compositionally biased region" description="Pro residues" evidence="17">
    <location>
        <begin position="1892"/>
        <end position="1903"/>
    </location>
</feature>
<dbReference type="PROSITE" id="PS51366">
    <property type="entry name" value="MI"/>
    <property type="match status" value="1"/>
</dbReference>
<gene>
    <name evidence="20" type="ORF">DDE83_003138</name>
</gene>
<comment type="cofactor">
    <cofactor evidence="16">
        <name>FAD</name>
        <dbReference type="ChEBI" id="CHEBI:57692"/>
    </cofactor>
    <text evidence="16">Binds 1 FAD per subunit.</text>
</comment>
<dbReference type="STRING" id="183478.A0A364N889"/>
<dbReference type="FunFam" id="3.50.50.60:FF:000025">
    <property type="entry name" value="Dihydrolipoyl dehydrogenase"/>
    <property type="match status" value="1"/>
</dbReference>
<dbReference type="InterPro" id="IPR012999">
    <property type="entry name" value="Pyr_OxRdtase_I_AS"/>
</dbReference>
<dbReference type="GO" id="GO:0004148">
    <property type="term" value="F:dihydrolipoyl dehydrogenase (NADH) activity"/>
    <property type="evidence" value="ECO:0007669"/>
    <property type="project" value="UniProtKB-EC"/>
</dbReference>
<protein>
    <recommendedName>
        <fullName evidence="4 16">Dihydrolipoyl dehydrogenase</fullName>
        <ecNumber evidence="4 16">1.8.1.4</ecNumber>
    </recommendedName>
</protein>
<organism evidence="20 21">
    <name type="scientific">Stemphylium lycopersici</name>
    <name type="common">Tomato gray leaf spot disease fungus</name>
    <name type="synonym">Thyrospora lycopersici</name>
    <dbReference type="NCBI Taxonomy" id="183478"/>
    <lineage>
        <taxon>Eukaryota</taxon>
        <taxon>Fungi</taxon>
        <taxon>Dikarya</taxon>
        <taxon>Ascomycota</taxon>
        <taxon>Pezizomycotina</taxon>
        <taxon>Dothideomycetes</taxon>
        <taxon>Pleosporomycetidae</taxon>
        <taxon>Pleosporales</taxon>
        <taxon>Pleosporineae</taxon>
        <taxon>Pleosporaceae</taxon>
        <taxon>Stemphylium</taxon>
    </lineage>
</organism>
<feature type="region of interest" description="Disordered" evidence="17">
    <location>
        <begin position="562"/>
        <end position="583"/>
    </location>
</feature>
<keyword evidence="10" id="KW-0647">Proteasome</keyword>
<keyword evidence="21" id="KW-1185">Reference proteome</keyword>
<keyword evidence="6" id="KW-0396">Initiation factor</keyword>
<dbReference type="InterPro" id="IPR021110">
    <property type="entry name" value="DNA_rep_checkpnt_protein"/>
</dbReference>
<accession>A0A364N889</accession>
<dbReference type="PROSITE" id="PS50250">
    <property type="entry name" value="PCI"/>
    <property type="match status" value="1"/>
</dbReference>
<dbReference type="SMART" id="SM00543">
    <property type="entry name" value="MIF4G"/>
    <property type="match status" value="1"/>
</dbReference>
<dbReference type="GO" id="GO:0005634">
    <property type="term" value="C:nucleus"/>
    <property type="evidence" value="ECO:0007669"/>
    <property type="project" value="UniProtKB-SubCell"/>
</dbReference>
<dbReference type="FunFam" id="1.25.40.180:FF:000050">
    <property type="entry name" value="Nuclear protein (Sgd1), putative"/>
    <property type="match status" value="1"/>
</dbReference>
<dbReference type="FunFam" id="1.25.40.990:FF:000001">
    <property type="entry name" value="26S proteasome non-ATPase regulatory subunit"/>
    <property type="match status" value="1"/>
</dbReference>
<dbReference type="Pfam" id="PF02852">
    <property type="entry name" value="Pyr_redox_dim"/>
    <property type="match status" value="1"/>
</dbReference>
<evidence type="ECO:0000259" key="18">
    <source>
        <dbReference type="PROSITE" id="PS50250"/>
    </source>
</evidence>
<dbReference type="Gene3D" id="1.10.10.1460">
    <property type="match status" value="1"/>
</dbReference>
<dbReference type="SUPFAM" id="SSF48371">
    <property type="entry name" value="ARM repeat"/>
    <property type="match status" value="1"/>
</dbReference>
<evidence type="ECO:0000256" key="11">
    <source>
        <dbReference type="ARBA" id="ARBA00023002"/>
    </source>
</evidence>
<dbReference type="PANTHER" id="PTHR22912:SF151">
    <property type="entry name" value="DIHYDROLIPOYL DEHYDROGENASE, MITOCHONDRIAL"/>
    <property type="match status" value="1"/>
</dbReference>
<dbReference type="InterPro" id="IPR006258">
    <property type="entry name" value="Lipoamide_DH"/>
</dbReference>
<feature type="compositionally biased region" description="Low complexity" evidence="17">
    <location>
        <begin position="1904"/>
        <end position="1915"/>
    </location>
</feature>
<keyword evidence="13" id="KW-1015">Disulfide bond</keyword>
<evidence type="ECO:0000256" key="8">
    <source>
        <dbReference type="ARBA" id="ARBA00022827"/>
    </source>
</evidence>
<dbReference type="EMBL" id="QGDH01000034">
    <property type="protein sequence ID" value="RAR13538.1"/>
    <property type="molecule type" value="Genomic_DNA"/>
</dbReference>
<dbReference type="Pfam" id="PF07992">
    <property type="entry name" value="Pyr_redox_2"/>
    <property type="match status" value="1"/>
</dbReference>
<dbReference type="GO" id="GO:0045333">
    <property type="term" value="P:cellular respiration"/>
    <property type="evidence" value="ECO:0007669"/>
    <property type="project" value="UniProtKB-ARBA"/>
</dbReference>
<dbReference type="Proteomes" id="UP000249619">
    <property type="component" value="Unassembled WGS sequence"/>
</dbReference>
<dbReference type="PRINTS" id="PR00368">
    <property type="entry name" value="FADPNR"/>
</dbReference>
<dbReference type="InterPro" id="IPR036188">
    <property type="entry name" value="FAD/NAD-bd_sf"/>
</dbReference>
<comment type="similarity">
    <text evidence="3">Belongs to the proteasome subunit S14 family.</text>
</comment>
<evidence type="ECO:0000313" key="20">
    <source>
        <dbReference type="EMBL" id="RAR13538.1"/>
    </source>
</evidence>
<comment type="similarity">
    <text evidence="2 16">Belongs to the class-I pyridine nucleotide-disulfide oxidoreductase family.</text>
</comment>
<feature type="region of interest" description="Disordered" evidence="17">
    <location>
        <begin position="1509"/>
        <end position="1544"/>
    </location>
</feature>
<dbReference type="PROSITE" id="PS00076">
    <property type="entry name" value="PYRIDINE_REDOX_1"/>
    <property type="match status" value="1"/>
</dbReference>
<dbReference type="SUPFAM" id="SSF51905">
    <property type="entry name" value="FAD/NAD(P)-binding domain"/>
    <property type="match status" value="1"/>
</dbReference>
<evidence type="ECO:0000256" key="6">
    <source>
        <dbReference type="ARBA" id="ARBA00022540"/>
    </source>
</evidence>
<evidence type="ECO:0000256" key="9">
    <source>
        <dbReference type="ARBA" id="ARBA00022917"/>
    </source>
</evidence>
<evidence type="ECO:0000256" key="5">
    <source>
        <dbReference type="ARBA" id="ARBA00022490"/>
    </source>
</evidence>
<evidence type="ECO:0000256" key="12">
    <source>
        <dbReference type="ARBA" id="ARBA00023027"/>
    </source>
</evidence>
<comment type="miscellaneous">
    <text evidence="16">The active site is a redox-active disulfide bond.</text>
</comment>